<dbReference type="AlphaFoldDB" id="A0A428TCY1"/>
<dbReference type="Proteomes" id="UP000288429">
    <property type="component" value="Unassembled WGS sequence"/>
</dbReference>
<proteinExistence type="predicted"/>
<dbReference type="EMBL" id="NIZV01000215">
    <property type="protein sequence ID" value="RSL99804.1"/>
    <property type="molecule type" value="Genomic_DNA"/>
</dbReference>
<reference evidence="1 2" key="1">
    <citation type="submission" date="2017-06" db="EMBL/GenBank/DDBJ databases">
        <title>Cmopartive genomic analysis of Ambrosia Fusariam Clade fungi.</title>
        <authorList>
            <person name="Stajich J.E."/>
            <person name="Carrillo J."/>
            <person name="Kijimoto T."/>
            <person name="Eskalen A."/>
            <person name="O'Donnell K."/>
            <person name="Kasson M."/>
        </authorList>
    </citation>
    <scope>NUCLEOTIDE SEQUENCE [LARGE SCALE GENOMIC DNA]</scope>
    <source>
        <strain evidence="1 2">NRRL 20438</strain>
    </source>
</reference>
<organism evidence="1 2">
    <name type="scientific">Fusarium ambrosium</name>
    <dbReference type="NCBI Taxonomy" id="131363"/>
    <lineage>
        <taxon>Eukaryota</taxon>
        <taxon>Fungi</taxon>
        <taxon>Dikarya</taxon>
        <taxon>Ascomycota</taxon>
        <taxon>Pezizomycotina</taxon>
        <taxon>Sordariomycetes</taxon>
        <taxon>Hypocreomycetidae</taxon>
        <taxon>Hypocreales</taxon>
        <taxon>Nectriaceae</taxon>
        <taxon>Fusarium</taxon>
        <taxon>Fusarium solani species complex</taxon>
    </lineage>
</organism>
<evidence type="ECO:0000313" key="1">
    <source>
        <dbReference type="EMBL" id="RSL99804.1"/>
    </source>
</evidence>
<evidence type="ECO:0000313" key="2">
    <source>
        <dbReference type="Proteomes" id="UP000288429"/>
    </source>
</evidence>
<protein>
    <submittedName>
        <fullName evidence="1">Uncharacterized protein</fullName>
    </submittedName>
</protein>
<accession>A0A428TCY1</accession>
<gene>
    <name evidence="1" type="ORF">CDV31_012055</name>
</gene>
<comment type="caution">
    <text evidence="1">The sequence shown here is derived from an EMBL/GenBank/DDBJ whole genome shotgun (WGS) entry which is preliminary data.</text>
</comment>
<name>A0A428TCY1_9HYPO</name>
<keyword evidence="2" id="KW-1185">Reference proteome</keyword>
<sequence length="193" mass="21379">MDADFALTVDYLEKGGENIMGEEAQQHVARKTKLFYQHANNFSNAVKTETEKYPPSVKAKVREKSQELKGTLGALNRVRDDPPSQQAEMIVMGRVLDKIDKVVKAFGNEQPVHNPGGGVQWIEGYKVGRTLLADTELGATALDEVKSRSRSVNRSIQSKFGRVFVPFKGAEASGKREVGNYFEKNAGFMKKNG</sequence>